<accession>A0A345MJT2</accession>
<feature type="compositionally biased region" description="Basic and acidic residues" evidence="2">
    <location>
        <begin position="87"/>
        <end position="100"/>
    </location>
</feature>
<feature type="compositionally biased region" description="Acidic residues" evidence="2">
    <location>
        <begin position="53"/>
        <end position="68"/>
    </location>
</feature>
<proteinExistence type="predicted"/>
<evidence type="ECO:0000256" key="1">
    <source>
        <dbReference type="SAM" id="Coils"/>
    </source>
</evidence>
<feature type="compositionally biased region" description="Acidic residues" evidence="2">
    <location>
        <begin position="200"/>
        <end position="209"/>
    </location>
</feature>
<keyword evidence="1" id="KW-0175">Coiled coil</keyword>
<organism evidence="3 4">
    <name type="scientific">Bacillus phage BSP38</name>
    <dbReference type="NCBI Taxonomy" id="2283013"/>
    <lineage>
        <taxon>Viruses</taxon>
        <taxon>Duplodnaviria</taxon>
        <taxon>Heunggongvirae</taxon>
        <taxon>Uroviricota</taxon>
        <taxon>Caudoviricetes</taxon>
        <taxon>Herelleviridae</taxon>
        <taxon>Bastillevirinae</taxon>
        <taxon>Jeonjuvirus</taxon>
        <taxon>Jeonjuvirus BSP38</taxon>
    </lineage>
</organism>
<feature type="compositionally biased region" description="Basic and acidic residues" evidence="2">
    <location>
        <begin position="22"/>
        <end position="32"/>
    </location>
</feature>
<feature type="compositionally biased region" description="Basic and acidic residues" evidence="2">
    <location>
        <begin position="1"/>
        <end position="13"/>
    </location>
</feature>
<sequence length="317" mass="35004">MSKEKLSFSKLTEELDNLNSDQIEKSEEKPQVEEAAPQVSEPELIEPAKPEPEAEPEEKEGEVVEEQPEDKVEVTPEQPAPEEEEKPEDKEPEEDKKSEGSEGSEEEVEKSEGALVITSDSKAAVEEGVFQEGVITEIKGAFEAIVKSYSNIKGNQAGLEERLEKIEKSLESLNDLLSSKEEAVLVIDGEVKAKGSEEAPEKEEAEPSQEAESVEKSAQPEEEPEGKAVEYVAKSSDGVGVPEGSVEVVEEQPEDQEEVFNAREHTSTVTNYFVRNKEQFDEGQKAALRSAVFRVKRGEGTDADIRLFKEVVQLAKN</sequence>
<reference evidence="3 4" key="1">
    <citation type="submission" date="2018-07" db="EMBL/GenBank/DDBJ databases">
        <title>Complete nucleotide sequence of Bacillus phage BSP38.</title>
        <authorList>
            <person name="Ghosh K."/>
            <person name="Kim K.-P."/>
        </authorList>
    </citation>
    <scope>NUCLEOTIDE SEQUENCE [LARGE SCALE GENOMIC DNA]</scope>
</reference>
<feature type="region of interest" description="Disordered" evidence="2">
    <location>
        <begin position="191"/>
        <end position="228"/>
    </location>
</feature>
<evidence type="ECO:0000313" key="3">
    <source>
        <dbReference type="EMBL" id="AXH71114.1"/>
    </source>
</evidence>
<organismHost>
    <name type="scientific">Bacillus subtilis</name>
    <dbReference type="NCBI Taxonomy" id="1423"/>
</organismHost>
<gene>
    <name evidence="3" type="ORF">BSP38_072</name>
</gene>
<evidence type="ECO:0000313" key="4">
    <source>
        <dbReference type="Proteomes" id="UP000260425"/>
    </source>
</evidence>
<dbReference type="Proteomes" id="UP000260425">
    <property type="component" value="Segment"/>
</dbReference>
<keyword evidence="4" id="KW-1185">Reference proteome</keyword>
<dbReference type="EMBL" id="MH606185">
    <property type="protein sequence ID" value="AXH71114.1"/>
    <property type="molecule type" value="Genomic_DNA"/>
</dbReference>
<evidence type="ECO:0000256" key="2">
    <source>
        <dbReference type="SAM" id="MobiDB-lite"/>
    </source>
</evidence>
<protein>
    <submittedName>
        <fullName evidence="3">Uncharacterized protein</fullName>
    </submittedName>
</protein>
<name>A0A345MJT2_BPBSP</name>
<feature type="coiled-coil region" evidence="1">
    <location>
        <begin position="149"/>
        <end position="183"/>
    </location>
</feature>
<feature type="region of interest" description="Disordered" evidence="2">
    <location>
        <begin position="1"/>
        <end position="123"/>
    </location>
</feature>